<keyword evidence="8 15" id="KW-0408">Iron</keyword>
<keyword evidence="18" id="KW-1185">Reference proteome</keyword>
<feature type="transmembrane region" description="Helical" evidence="15">
    <location>
        <begin position="271"/>
        <end position="295"/>
    </location>
</feature>
<accession>A0A3D8IRR3</accession>
<dbReference type="Proteomes" id="UP000256514">
    <property type="component" value="Unassembled WGS sequence"/>
</dbReference>
<evidence type="ECO:0000256" key="10">
    <source>
        <dbReference type="ARBA" id="ARBA00023134"/>
    </source>
</evidence>
<dbReference type="GO" id="GO:0015093">
    <property type="term" value="F:ferrous iron transmembrane transporter activity"/>
    <property type="evidence" value="ECO:0007669"/>
    <property type="project" value="UniProtKB-UniRule"/>
</dbReference>
<evidence type="ECO:0000256" key="7">
    <source>
        <dbReference type="ARBA" id="ARBA00022989"/>
    </source>
</evidence>
<dbReference type="AlphaFoldDB" id="A0A3D8IRR3"/>
<comment type="caution">
    <text evidence="15">Lacks conserved residue(s) required for the propagation of feature annotation.</text>
</comment>
<organism evidence="17 18">
    <name type="scientific">Helicobacter equorum</name>
    <dbReference type="NCBI Taxonomy" id="361872"/>
    <lineage>
        <taxon>Bacteria</taxon>
        <taxon>Pseudomonadati</taxon>
        <taxon>Campylobacterota</taxon>
        <taxon>Epsilonproteobacteria</taxon>
        <taxon>Campylobacterales</taxon>
        <taxon>Helicobacteraceae</taxon>
        <taxon>Helicobacter</taxon>
    </lineage>
</organism>
<comment type="caution">
    <text evidence="17">The sequence shown here is derived from an EMBL/GenBank/DDBJ whole genome shotgun (WGS) entry which is preliminary data.</text>
</comment>
<feature type="transmembrane region" description="Helical" evidence="15">
    <location>
        <begin position="349"/>
        <end position="377"/>
    </location>
</feature>
<dbReference type="GO" id="GO:0046872">
    <property type="term" value="F:metal ion binding"/>
    <property type="evidence" value="ECO:0007669"/>
    <property type="project" value="UniProtKB-KW"/>
</dbReference>
<feature type="transmembrane region" description="Helical" evidence="15">
    <location>
        <begin position="383"/>
        <end position="402"/>
    </location>
</feature>
<dbReference type="NCBIfam" id="TIGR00231">
    <property type="entry name" value="small_GTP"/>
    <property type="match status" value="1"/>
</dbReference>
<feature type="transmembrane region" description="Helical" evidence="15">
    <location>
        <begin position="444"/>
        <end position="461"/>
    </location>
</feature>
<dbReference type="InterPro" id="IPR027417">
    <property type="entry name" value="P-loop_NTPase"/>
</dbReference>
<keyword evidence="4 15" id="KW-0410">Iron transport</keyword>
<evidence type="ECO:0000256" key="2">
    <source>
        <dbReference type="ARBA" id="ARBA00022448"/>
    </source>
</evidence>
<feature type="transmembrane region" description="Helical" evidence="15">
    <location>
        <begin position="602"/>
        <end position="624"/>
    </location>
</feature>
<dbReference type="Pfam" id="PF02421">
    <property type="entry name" value="FeoB_N"/>
    <property type="match status" value="1"/>
</dbReference>
<evidence type="ECO:0000256" key="11">
    <source>
        <dbReference type="ARBA" id="ARBA00023136"/>
    </source>
</evidence>
<dbReference type="GO" id="GO:0005525">
    <property type="term" value="F:GTP binding"/>
    <property type="evidence" value="ECO:0007669"/>
    <property type="project" value="UniProtKB-KW"/>
</dbReference>
<keyword evidence="14" id="KW-0479">Metal-binding</keyword>
<feature type="binding site" evidence="13">
    <location>
        <begin position="56"/>
        <end position="59"/>
    </location>
    <ligand>
        <name>GTP</name>
        <dbReference type="ChEBI" id="CHEBI:37565"/>
        <label>3</label>
    </ligand>
</feature>
<dbReference type="InterPro" id="IPR050860">
    <property type="entry name" value="FeoB_GTPase"/>
</dbReference>
<comment type="function">
    <text evidence="15">Probable transporter of a GTP-driven Fe(2+) uptake system.</text>
</comment>
<keyword evidence="10 13" id="KW-0342">GTP-binding</keyword>
<keyword evidence="7 15" id="KW-1133">Transmembrane helix</keyword>
<evidence type="ECO:0000259" key="16">
    <source>
        <dbReference type="PROSITE" id="PS51711"/>
    </source>
</evidence>
<feature type="binding site" evidence="13">
    <location>
        <begin position="116"/>
        <end position="119"/>
    </location>
    <ligand>
        <name>GTP</name>
        <dbReference type="ChEBI" id="CHEBI:37565"/>
        <label>4</label>
    </ligand>
</feature>
<comment type="subcellular location">
    <subcellularLocation>
        <location evidence="15">Cell inner membrane</location>
        <topology evidence="15">Multi-pass membrane protein</topology>
    </subcellularLocation>
    <subcellularLocation>
        <location evidence="1">Cell membrane</location>
        <topology evidence="1">Multi-pass membrane protein</topology>
    </subcellularLocation>
</comment>
<dbReference type="CDD" id="cd01879">
    <property type="entry name" value="FeoB"/>
    <property type="match status" value="1"/>
</dbReference>
<evidence type="ECO:0000256" key="6">
    <source>
        <dbReference type="ARBA" id="ARBA00022741"/>
    </source>
</evidence>
<keyword evidence="9" id="KW-0406">Ion transport</keyword>
<keyword evidence="2 15" id="KW-0813">Transport</keyword>
<evidence type="ECO:0000256" key="5">
    <source>
        <dbReference type="ARBA" id="ARBA00022692"/>
    </source>
</evidence>
<keyword evidence="14" id="KW-0460">Magnesium</keyword>
<feature type="domain" description="FeoB-type G" evidence="16">
    <location>
        <begin position="3"/>
        <end position="165"/>
    </location>
</feature>
<dbReference type="Pfam" id="PF07670">
    <property type="entry name" value="Gate"/>
    <property type="match status" value="2"/>
</dbReference>
<feature type="binding site" evidence="13">
    <location>
        <begin position="10"/>
        <end position="17"/>
    </location>
    <ligand>
        <name>GTP</name>
        <dbReference type="ChEBI" id="CHEBI:37565"/>
        <label>1</label>
    </ligand>
</feature>
<dbReference type="InterPro" id="IPR011642">
    <property type="entry name" value="Gate_dom"/>
</dbReference>
<evidence type="ECO:0000256" key="4">
    <source>
        <dbReference type="ARBA" id="ARBA00022496"/>
    </source>
</evidence>
<feature type="transmembrane region" description="Helical" evidence="15">
    <location>
        <begin position="215"/>
        <end position="233"/>
    </location>
</feature>
<name>A0A3D8IRR3_9HELI</name>
<evidence type="ECO:0000256" key="12">
    <source>
        <dbReference type="NCBIfam" id="TIGR00437"/>
    </source>
</evidence>
<dbReference type="EMBL" id="NXLT01000003">
    <property type="protein sequence ID" value="RDU67284.1"/>
    <property type="molecule type" value="Genomic_DNA"/>
</dbReference>
<dbReference type="Pfam" id="PF07664">
    <property type="entry name" value="FeoB_C"/>
    <property type="match status" value="1"/>
</dbReference>
<keyword evidence="3" id="KW-1003">Cell membrane</keyword>
<keyword evidence="6 13" id="KW-0547">Nucleotide-binding</keyword>
<evidence type="ECO:0000313" key="17">
    <source>
        <dbReference type="EMBL" id="RDU67284.1"/>
    </source>
</evidence>
<comment type="similarity">
    <text evidence="15">Belongs to the TRAFAC class TrmE-Era-EngA-EngB-Septin-like GTPase superfamily. FeoB GTPase (TC 9.A.8) family.</text>
</comment>
<dbReference type="InterPro" id="IPR011640">
    <property type="entry name" value="Fe2_transport_prot_B_C"/>
</dbReference>
<dbReference type="InterPro" id="IPR005225">
    <property type="entry name" value="Small_GTP-bd"/>
</dbReference>
<dbReference type="PANTHER" id="PTHR43185">
    <property type="entry name" value="FERROUS IRON TRANSPORT PROTEIN B"/>
    <property type="match status" value="1"/>
</dbReference>
<dbReference type="NCBIfam" id="TIGR00437">
    <property type="entry name" value="feoB"/>
    <property type="match status" value="1"/>
</dbReference>
<dbReference type="InterPro" id="IPR003373">
    <property type="entry name" value="Fe2_transport_prot-B"/>
</dbReference>
<feature type="transmembrane region" description="Helical" evidence="15">
    <location>
        <begin position="569"/>
        <end position="590"/>
    </location>
</feature>
<feature type="binding site" evidence="14">
    <location>
        <position position="22"/>
    </location>
    <ligand>
        <name>Mg(2+)</name>
        <dbReference type="ChEBI" id="CHEBI:18420"/>
        <label>1</label>
    </ligand>
</feature>
<keyword evidence="11 15" id="KW-0472">Membrane</keyword>
<dbReference type="SUPFAM" id="SSF52540">
    <property type="entry name" value="P-loop containing nucleoside triphosphate hydrolases"/>
    <property type="match status" value="1"/>
</dbReference>
<feature type="binding site" evidence="14">
    <location>
        <position position="21"/>
    </location>
    <ligand>
        <name>Mg(2+)</name>
        <dbReference type="ChEBI" id="CHEBI:18420"/>
        <label>2</label>
    </ligand>
</feature>
<evidence type="ECO:0000256" key="14">
    <source>
        <dbReference type="PIRSR" id="PIRSR603373-2"/>
    </source>
</evidence>
<gene>
    <name evidence="17" type="primary">feoB</name>
    <name evidence="17" type="ORF">CQA54_04740</name>
</gene>
<evidence type="ECO:0000256" key="3">
    <source>
        <dbReference type="ARBA" id="ARBA00022475"/>
    </source>
</evidence>
<evidence type="ECO:0000256" key="13">
    <source>
        <dbReference type="PIRSR" id="PIRSR603373-1"/>
    </source>
</evidence>
<dbReference type="RefSeq" id="WP_115571004.1">
    <property type="nucleotide sequence ID" value="NZ_NXLT01000003.1"/>
</dbReference>
<feature type="binding site" evidence="14">
    <location>
        <position position="24"/>
    </location>
    <ligand>
        <name>Mg(2+)</name>
        <dbReference type="ChEBI" id="CHEBI:18420"/>
        <label>2</label>
    </ligand>
</feature>
<evidence type="ECO:0000256" key="15">
    <source>
        <dbReference type="RuleBase" id="RU362098"/>
    </source>
</evidence>
<dbReference type="PROSITE" id="PS51711">
    <property type="entry name" value="G_FEOB"/>
    <property type="match status" value="1"/>
</dbReference>
<dbReference type="OrthoDB" id="9809127at2"/>
<feature type="binding site" evidence="13">
    <location>
        <begin position="35"/>
        <end position="39"/>
    </location>
    <ligand>
        <name>GTP</name>
        <dbReference type="ChEBI" id="CHEBI:37565"/>
        <label>2</label>
    </ligand>
</feature>
<reference evidence="17 18" key="1">
    <citation type="submission" date="2018-04" db="EMBL/GenBank/DDBJ databases">
        <title>Novel Campyloabacter and Helicobacter Species and Strains.</title>
        <authorList>
            <person name="Mannion A.J."/>
            <person name="Shen Z."/>
            <person name="Fox J.G."/>
        </authorList>
    </citation>
    <scope>NUCLEOTIDE SEQUENCE [LARGE SCALE GENOMIC DNA]</scope>
    <source>
        <strain evidence="17 18">MIT 12-6600</strain>
    </source>
</reference>
<keyword evidence="5 15" id="KW-0812">Transmembrane</keyword>
<evidence type="ECO:0000256" key="1">
    <source>
        <dbReference type="ARBA" id="ARBA00004651"/>
    </source>
</evidence>
<evidence type="ECO:0000256" key="9">
    <source>
        <dbReference type="ARBA" id="ARBA00023065"/>
    </source>
</evidence>
<feature type="binding site" evidence="14">
    <location>
        <position position="25"/>
    </location>
    <ligand>
        <name>Mg(2+)</name>
        <dbReference type="ChEBI" id="CHEBI:18420"/>
        <label>2</label>
    </ligand>
</feature>
<dbReference type="InterPro" id="IPR030389">
    <property type="entry name" value="G_FEOB_dom"/>
</dbReference>
<dbReference type="Gene3D" id="3.40.50.300">
    <property type="entry name" value="P-loop containing nucleotide triphosphate hydrolases"/>
    <property type="match status" value="1"/>
</dbReference>
<evidence type="ECO:0000256" key="8">
    <source>
        <dbReference type="ARBA" id="ARBA00023004"/>
    </source>
</evidence>
<sequence length="626" mass="68961">MQTLTIALVGQPNVGKSSLINAISGANLKVGNFSGVTIEKTQTTITYKDYTLHFIDLPGLYSLDDYSLEESITTNFLHNSHYDLIVNVLDSTNLARNLALSLQLLTLNHKMLLALNMSDEAQKENLTLDTQLLSQKLGIECITISAKHKYNITELLESIIRTLTHNQPSDAQRAFATLDSHHASTQALTLAKACITQNTATNFTQKLDSLLLHKVLGLPIFLVFMWCIFQLTFSLGEYPKTWIESSMDFLAQTLKDYIPYPELGSLLGDGILSGVGAVLSFLPHILILFLGIVFLEGTGYMARVSYLLDGILRHFGLHGKSFIPLVSGFGCSVPAFMATRTLKNPIDKLLTLFIINFMSCSARLPIYTLFVGIFFSANVAGSVLFGIYILGAIIGLVSAKILRLSIFKGKSEPFVMEIPKYRLPSFKFVTLSVLNKAKMYLKKAGGFILVASILIWFGTNYPKDSALIDSYETQIALAHSQEMQDLLQKELESKLLEQSFLGKIGEAITPIFAPMNFDWRLCVSLLNGLAAKEVVVSSMGVLYALGEGLDEESVSLQEAIRANVSLPSAIAFILFVMFYNPCLAATIVFTKEAGGWRYSAMLFVFTSIVAYVCAFIGYFIALALGL</sequence>
<evidence type="ECO:0000313" key="18">
    <source>
        <dbReference type="Proteomes" id="UP000256514"/>
    </source>
</evidence>
<protein>
    <recommendedName>
        <fullName evidence="12 15">Ferrous iron transport protein B</fullName>
    </recommendedName>
</protein>
<dbReference type="GO" id="GO:0005886">
    <property type="term" value="C:plasma membrane"/>
    <property type="evidence" value="ECO:0007669"/>
    <property type="project" value="UniProtKB-SubCell"/>
</dbReference>
<proteinExistence type="inferred from homology"/>
<dbReference type="PANTHER" id="PTHR43185:SF1">
    <property type="entry name" value="FE(2+) TRANSPORTER FEOB"/>
    <property type="match status" value="1"/>
</dbReference>